<dbReference type="SUPFAM" id="SSF53756">
    <property type="entry name" value="UDP-Glycosyltransferase/glycogen phosphorylase"/>
    <property type="match status" value="1"/>
</dbReference>
<dbReference type="EC" id="2.4.1.-" evidence="4"/>
<keyword evidence="6" id="KW-1185">Reference proteome</keyword>
<dbReference type="Pfam" id="PF00201">
    <property type="entry name" value="UDPGT"/>
    <property type="match status" value="1"/>
</dbReference>
<keyword evidence="3" id="KW-0328">Glycosyltransferase</keyword>
<dbReference type="GO" id="GO:0080043">
    <property type="term" value="F:quercetin 3-O-glucosyltransferase activity"/>
    <property type="evidence" value="ECO:0007669"/>
    <property type="project" value="TreeGrafter"/>
</dbReference>
<protein>
    <recommendedName>
        <fullName evidence="4">Glycosyltransferase</fullName>
        <ecNumber evidence="4">2.4.1.-</ecNumber>
    </recommendedName>
</protein>
<organism evidence="5 6">
    <name type="scientific">Zingiber officinale</name>
    <name type="common">Ginger</name>
    <name type="synonym">Amomum zingiber</name>
    <dbReference type="NCBI Taxonomy" id="94328"/>
    <lineage>
        <taxon>Eukaryota</taxon>
        <taxon>Viridiplantae</taxon>
        <taxon>Streptophyta</taxon>
        <taxon>Embryophyta</taxon>
        <taxon>Tracheophyta</taxon>
        <taxon>Spermatophyta</taxon>
        <taxon>Magnoliopsida</taxon>
        <taxon>Liliopsida</taxon>
        <taxon>Zingiberales</taxon>
        <taxon>Zingiberaceae</taxon>
        <taxon>Zingiber</taxon>
    </lineage>
</organism>
<evidence type="ECO:0000256" key="2">
    <source>
        <dbReference type="ARBA" id="ARBA00022679"/>
    </source>
</evidence>
<dbReference type="AlphaFoldDB" id="A0A8J5FZZ1"/>
<dbReference type="EMBL" id="JACMSC010000013">
    <property type="protein sequence ID" value="KAG6493821.1"/>
    <property type="molecule type" value="Genomic_DNA"/>
</dbReference>
<dbReference type="PROSITE" id="PS00375">
    <property type="entry name" value="UDPGT"/>
    <property type="match status" value="1"/>
</dbReference>
<evidence type="ECO:0000313" key="6">
    <source>
        <dbReference type="Proteomes" id="UP000734854"/>
    </source>
</evidence>
<evidence type="ECO:0000313" key="5">
    <source>
        <dbReference type="EMBL" id="KAG6493821.1"/>
    </source>
</evidence>
<sequence length="490" mass="54287">MAGRRAPDLLCSINNSYWSFWIHSLDTKMEHHFLVATDGYQGHVSPALNLSRRLADAAGARITFSTTVAGHRRMFPASADQEVHEGLISFIPFSDGQEDGQRNLDLKDFFARTKSVGSDSLSAILRSLDARGQPVTCVIYGLLFSWAADVARNHGIPSVYYWTQPATVFALYYHYFHGYDRFISSHDDPQLPVTFPGLPPLRIRDLPTSLTITDMEHPMALILALLKEDLDVLDREASTARVLANTFEELEAEALTVGGRDLKVMAIGPVMSVNGPNLFKLDEQRYMEWLDSKAEGSVVYVSFGSFTTFKKRQAEEIARGLRATGRSYLWVVRMDNREEVKSLVREETAAEEKGMVVEWCAQVRVLSHAAVGCFVTHCGWNSTSESLACGVPVVGVPQFAEQPTNAKLLEVWGTGVRAETDAEGVVEAAELARCVESVMGEGEKAAEIRRRAEMWKDRARKAVVEGGSSDRNLRAFVEDMAASLSPIISD</sequence>
<comment type="similarity">
    <text evidence="1 3">Belongs to the UDP-glycosyltransferase family.</text>
</comment>
<dbReference type="CDD" id="cd03784">
    <property type="entry name" value="GT1_Gtf-like"/>
    <property type="match status" value="1"/>
</dbReference>
<dbReference type="FunFam" id="3.40.50.2000:FF:000019">
    <property type="entry name" value="Glycosyltransferase"/>
    <property type="match status" value="1"/>
</dbReference>
<evidence type="ECO:0000256" key="1">
    <source>
        <dbReference type="ARBA" id="ARBA00009995"/>
    </source>
</evidence>
<evidence type="ECO:0000256" key="3">
    <source>
        <dbReference type="RuleBase" id="RU003718"/>
    </source>
</evidence>
<name>A0A8J5FZZ1_ZINOF</name>
<dbReference type="GO" id="GO:0080044">
    <property type="term" value="F:quercetin 7-O-glucosyltransferase activity"/>
    <property type="evidence" value="ECO:0007669"/>
    <property type="project" value="TreeGrafter"/>
</dbReference>
<gene>
    <name evidence="5" type="ORF">ZIOFF_048824</name>
</gene>
<dbReference type="Proteomes" id="UP000734854">
    <property type="component" value="Unassembled WGS sequence"/>
</dbReference>
<comment type="caution">
    <text evidence="5">The sequence shown here is derived from an EMBL/GenBank/DDBJ whole genome shotgun (WGS) entry which is preliminary data.</text>
</comment>
<dbReference type="PANTHER" id="PTHR11926">
    <property type="entry name" value="GLUCOSYL/GLUCURONOSYL TRANSFERASES"/>
    <property type="match status" value="1"/>
</dbReference>
<dbReference type="Gene3D" id="3.40.50.2000">
    <property type="entry name" value="Glycogen Phosphorylase B"/>
    <property type="match status" value="2"/>
</dbReference>
<reference evidence="5 6" key="1">
    <citation type="submission" date="2020-08" db="EMBL/GenBank/DDBJ databases">
        <title>Plant Genome Project.</title>
        <authorList>
            <person name="Zhang R.-G."/>
        </authorList>
    </citation>
    <scope>NUCLEOTIDE SEQUENCE [LARGE SCALE GENOMIC DNA]</scope>
    <source>
        <tissue evidence="5">Rhizome</tissue>
    </source>
</reference>
<keyword evidence="2 3" id="KW-0808">Transferase</keyword>
<dbReference type="PANTHER" id="PTHR11926:SF1534">
    <property type="entry name" value="GLYCOSYLTRANSFERASE"/>
    <property type="match status" value="1"/>
</dbReference>
<dbReference type="InterPro" id="IPR035595">
    <property type="entry name" value="UDP_glycos_trans_CS"/>
</dbReference>
<accession>A0A8J5FZZ1</accession>
<dbReference type="InterPro" id="IPR002213">
    <property type="entry name" value="UDP_glucos_trans"/>
</dbReference>
<evidence type="ECO:0000256" key="4">
    <source>
        <dbReference type="RuleBase" id="RU362057"/>
    </source>
</evidence>
<proteinExistence type="inferred from homology"/>